<dbReference type="SUPFAM" id="SSF55486">
    <property type="entry name" value="Metalloproteases ('zincins'), catalytic domain"/>
    <property type="match status" value="1"/>
</dbReference>
<dbReference type="Gene3D" id="2.60.40.1730">
    <property type="entry name" value="tricorn interacting facor f3 domain"/>
    <property type="match status" value="1"/>
</dbReference>
<dbReference type="InterPro" id="IPR027268">
    <property type="entry name" value="Peptidase_M4/M1_CTD_sf"/>
</dbReference>
<gene>
    <name evidence="9" type="ORF">CAPTEDRAFT_216157</name>
</gene>
<proteinExistence type="inferred from homology"/>
<dbReference type="PANTHER" id="PTHR46627">
    <property type="entry name" value="AMINOPEPTIDASE O"/>
    <property type="match status" value="1"/>
</dbReference>
<reference evidence="9 11" key="2">
    <citation type="journal article" date="2013" name="Nature">
        <title>Insights into bilaterian evolution from three spiralian genomes.</title>
        <authorList>
            <person name="Simakov O."/>
            <person name="Marletaz F."/>
            <person name="Cho S.J."/>
            <person name="Edsinger-Gonzales E."/>
            <person name="Havlak P."/>
            <person name="Hellsten U."/>
            <person name="Kuo D.H."/>
            <person name="Larsson T."/>
            <person name="Lv J."/>
            <person name="Arendt D."/>
            <person name="Savage R."/>
            <person name="Osoegawa K."/>
            <person name="de Jong P."/>
            <person name="Grimwood J."/>
            <person name="Chapman J.A."/>
            <person name="Shapiro H."/>
            <person name="Aerts A."/>
            <person name="Otillar R.P."/>
            <person name="Terry A.Y."/>
            <person name="Boore J.L."/>
            <person name="Grigoriev I.V."/>
            <person name="Lindberg D.R."/>
            <person name="Seaver E.C."/>
            <person name="Weisblat D.A."/>
            <person name="Putnam N.H."/>
            <person name="Rokhsar D.S."/>
        </authorList>
    </citation>
    <scope>NUCLEOTIDE SEQUENCE</scope>
    <source>
        <strain evidence="9 11">I ESC-2004</strain>
    </source>
</reference>
<dbReference type="Gene3D" id="3.30.2010.30">
    <property type="match status" value="1"/>
</dbReference>
<feature type="domain" description="Peptidase M1 leukotriene A4 hydrolase/aminopeptidase C-terminal" evidence="8">
    <location>
        <begin position="550"/>
        <end position="686"/>
    </location>
</feature>
<dbReference type="InterPro" id="IPR015211">
    <property type="entry name" value="Peptidase_M1_C"/>
</dbReference>
<evidence type="ECO:0000256" key="3">
    <source>
        <dbReference type="ARBA" id="ARBA00022670"/>
    </source>
</evidence>
<dbReference type="EMBL" id="KB301772">
    <property type="protein sequence ID" value="ELU05104.1"/>
    <property type="molecule type" value="Genomic_DNA"/>
</dbReference>
<dbReference type="SUPFAM" id="SSF48371">
    <property type="entry name" value="ARM repeat"/>
    <property type="match status" value="1"/>
</dbReference>
<comment type="similarity">
    <text evidence="2">Belongs to the peptidase M1 family.</text>
</comment>
<dbReference type="EMBL" id="AMQN01007945">
    <property type="status" value="NOT_ANNOTATED_CDS"/>
    <property type="molecule type" value="Genomic_DNA"/>
</dbReference>
<dbReference type="InterPro" id="IPR042097">
    <property type="entry name" value="Aminopeptidase_N-like_N_sf"/>
</dbReference>
<evidence type="ECO:0000313" key="9">
    <source>
        <dbReference type="EMBL" id="ELU05104.1"/>
    </source>
</evidence>
<keyword evidence="3" id="KW-0645">Protease</keyword>
<dbReference type="STRING" id="283909.R7UF06"/>
<dbReference type="SMART" id="SM01263">
    <property type="entry name" value="Leuk-A4-hydro_C"/>
    <property type="match status" value="1"/>
</dbReference>
<comment type="cofactor">
    <cofactor evidence="1">
        <name>Zn(2+)</name>
        <dbReference type="ChEBI" id="CHEBI:29105"/>
    </cofactor>
</comment>
<dbReference type="Pfam" id="PF01433">
    <property type="entry name" value="Peptidase_M1"/>
    <property type="match status" value="1"/>
</dbReference>
<dbReference type="SUPFAM" id="SSF63737">
    <property type="entry name" value="Leukotriene A4 hydrolase N-terminal domain"/>
    <property type="match status" value="1"/>
</dbReference>
<organism evidence="9">
    <name type="scientific">Capitella teleta</name>
    <name type="common">Polychaete worm</name>
    <dbReference type="NCBI Taxonomy" id="283909"/>
    <lineage>
        <taxon>Eukaryota</taxon>
        <taxon>Metazoa</taxon>
        <taxon>Spiralia</taxon>
        <taxon>Lophotrochozoa</taxon>
        <taxon>Annelida</taxon>
        <taxon>Polychaeta</taxon>
        <taxon>Sedentaria</taxon>
        <taxon>Scolecida</taxon>
        <taxon>Capitellidae</taxon>
        <taxon>Capitella</taxon>
    </lineage>
</organism>
<dbReference type="InterPro" id="IPR016024">
    <property type="entry name" value="ARM-type_fold"/>
</dbReference>
<dbReference type="Pfam" id="PF09127">
    <property type="entry name" value="Leuk-A4-hydro_C"/>
    <property type="match status" value="1"/>
</dbReference>
<keyword evidence="6" id="KW-0862">Zinc</keyword>
<dbReference type="FunFam" id="1.10.390.10:FF:000014">
    <property type="entry name" value="aminopeptidase O isoform X1"/>
    <property type="match status" value="1"/>
</dbReference>
<sequence>MEDHVNDLPLMGNSHQAFVYHFALDLSCDFDRKVMAGSIYLCVDCGADSSGTEKKHVFTIQEYQSLLQTVKQRPDVDDSTNWKVILDANDLEVSNIAEVKNPPRDILFPKLGFSTSPKSLRAKFAELRASCVEPVVFTSDFWCLKFAGRRPGCRIIKITYETKSLGKSLRWAVDQDKRPCVYSAAMWLNNRALFPCHEFGSMCTWEACISVPQGSVAVMSGDQSAHQEDVEGRSLFYQACYSPLPSFTFAIGIGHWASVSLGSSKTSEKVKRDCLPNPCQHSSKCLINYGGDFSCRLFAPASLIHKFAAEIQEYVTKSATAVQEILGAIPYPRADVVVYPECSQDMAMSNPYLLFVSQSMFPGDRSMCVRFGHELSHFWFGLLLGARDWTEEWLSEGFATFVEDAIHGRTLGWSMERQRDWGEIRAMLRHRNLQSEMSNTDQELQTLRPNKGEIADDVEDDVMYVKNGMNSAKLFTQVHYLKGYFLLRHLSHTVGAEPFLEAFLVYVQKHHGEMVTSRDFLNILFANFPRLREEYESVEAVFSLWLDCPGMPKPIDVFIPSEDNLLYSQVLLEEDVNQLVLLLELLLDIEVLSKSCLHQLKAKYNLPGVNPDVHHRWCELIIKHKYSEGYKDVEIFLKSHQAMGVYLYGEMMISNNLTLRKLARKIFQEVSAQMEAGVRLSVHSMLYGS</sequence>
<name>R7UF06_CAPTE</name>
<evidence type="ECO:0000256" key="4">
    <source>
        <dbReference type="ARBA" id="ARBA00022723"/>
    </source>
</evidence>
<dbReference type="InterPro" id="IPR038502">
    <property type="entry name" value="M1_LTA-4_hydro/amino_C_sf"/>
</dbReference>
<dbReference type="Gene3D" id="1.10.390.10">
    <property type="entry name" value="Neutral Protease Domain 2"/>
    <property type="match status" value="1"/>
</dbReference>
<reference evidence="11" key="1">
    <citation type="submission" date="2012-12" db="EMBL/GenBank/DDBJ databases">
        <authorList>
            <person name="Hellsten U."/>
            <person name="Grimwood J."/>
            <person name="Chapman J.A."/>
            <person name="Shapiro H."/>
            <person name="Aerts A."/>
            <person name="Otillar R.P."/>
            <person name="Terry A.Y."/>
            <person name="Boore J.L."/>
            <person name="Simakov O."/>
            <person name="Marletaz F."/>
            <person name="Cho S.-J."/>
            <person name="Edsinger-Gonzales E."/>
            <person name="Havlak P."/>
            <person name="Kuo D.-H."/>
            <person name="Larsson T."/>
            <person name="Lv J."/>
            <person name="Arendt D."/>
            <person name="Savage R."/>
            <person name="Osoegawa K."/>
            <person name="de Jong P."/>
            <person name="Lindberg D.R."/>
            <person name="Seaver E.C."/>
            <person name="Weisblat D.A."/>
            <person name="Putnam N.H."/>
            <person name="Grigoriev I.V."/>
            <person name="Rokhsar D.S."/>
        </authorList>
    </citation>
    <scope>NUCLEOTIDE SEQUENCE</scope>
    <source>
        <strain evidence="11">I ESC-2004</strain>
    </source>
</reference>
<dbReference type="OMA" id="FARCSQA"/>
<protein>
    <recommendedName>
        <fullName evidence="8">Peptidase M1 leukotriene A4 hydrolase/aminopeptidase C-terminal domain-containing protein</fullName>
    </recommendedName>
</protein>
<dbReference type="EnsemblMetazoa" id="CapteT216157">
    <property type="protein sequence ID" value="CapteP216157"/>
    <property type="gene ID" value="CapteG216157"/>
</dbReference>
<dbReference type="GO" id="GO:0005730">
    <property type="term" value="C:nucleolus"/>
    <property type="evidence" value="ECO:0007669"/>
    <property type="project" value="InterPro"/>
</dbReference>
<evidence type="ECO:0000313" key="11">
    <source>
        <dbReference type="Proteomes" id="UP000014760"/>
    </source>
</evidence>
<accession>R7UF06</accession>
<evidence type="ECO:0000256" key="1">
    <source>
        <dbReference type="ARBA" id="ARBA00001947"/>
    </source>
</evidence>
<dbReference type="Proteomes" id="UP000014760">
    <property type="component" value="Unassembled WGS sequence"/>
</dbReference>
<dbReference type="GO" id="GO:0070006">
    <property type="term" value="F:metalloaminopeptidase activity"/>
    <property type="evidence" value="ECO:0007669"/>
    <property type="project" value="InterPro"/>
</dbReference>
<dbReference type="PANTHER" id="PTHR46627:SF1">
    <property type="entry name" value="AMINOPEPTIDASE O"/>
    <property type="match status" value="1"/>
</dbReference>
<dbReference type="GO" id="GO:0006508">
    <property type="term" value="P:proteolysis"/>
    <property type="evidence" value="ECO:0007669"/>
    <property type="project" value="UniProtKB-KW"/>
</dbReference>
<evidence type="ECO:0000256" key="6">
    <source>
        <dbReference type="ARBA" id="ARBA00022833"/>
    </source>
</evidence>
<dbReference type="GO" id="GO:0008270">
    <property type="term" value="F:zinc ion binding"/>
    <property type="evidence" value="ECO:0007669"/>
    <property type="project" value="InterPro"/>
</dbReference>
<dbReference type="InterPro" id="IPR014782">
    <property type="entry name" value="Peptidase_M1_dom"/>
</dbReference>
<keyword evidence="5" id="KW-0378">Hydrolase</keyword>
<reference evidence="10" key="3">
    <citation type="submission" date="2015-06" db="UniProtKB">
        <authorList>
            <consortium name="EnsemblMetazoa"/>
        </authorList>
    </citation>
    <scope>IDENTIFICATION</scope>
</reference>
<dbReference type="AlphaFoldDB" id="R7UF06"/>
<evidence type="ECO:0000313" key="10">
    <source>
        <dbReference type="EnsemblMetazoa" id="CapteP216157"/>
    </source>
</evidence>
<dbReference type="HOGENOM" id="CLU_022467_0_0_1"/>
<dbReference type="InterPro" id="IPR033577">
    <property type="entry name" value="AOPep"/>
</dbReference>
<keyword evidence="11" id="KW-1185">Reference proteome</keyword>
<evidence type="ECO:0000259" key="8">
    <source>
        <dbReference type="SMART" id="SM01263"/>
    </source>
</evidence>
<dbReference type="OrthoDB" id="79562at2759"/>
<keyword evidence="4" id="KW-0479">Metal-binding</keyword>
<evidence type="ECO:0000256" key="5">
    <source>
        <dbReference type="ARBA" id="ARBA00022801"/>
    </source>
</evidence>
<evidence type="ECO:0000256" key="2">
    <source>
        <dbReference type="ARBA" id="ARBA00010136"/>
    </source>
</evidence>
<keyword evidence="7" id="KW-0482">Metalloprotease</keyword>
<dbReference type="Gene3D" id="1.25.40.320">
    <property type="entry name" value="Peptidase M1, leukotriene A4 hydrolase/aminopeptidase C-terminal domain"/>
    <property type="match status" value="1"/>
</dbReference>
<evidence type="ECO:0000256" key="7">
    <source>
        <dbReference type="ARBA" id="ARBA00023049"/>
    </source>
</evidence>